<feature type="domain" description="F-box" evidence="1">
    <location>
        <begin position="16"/>
        <end position="48"/>
    </location>
</feature>
<dbReference type="PANTHER" id="PTHR34145:SF68">
    <property type="entry name" value="FBD DOMAIN-CONTAINING PROTEIN"/>
    <property type="match status" value="1"/>
</dbReference>
<organism evidence="3 4">
    <name type="scientific">Salvia divinorum</name>
    <name type="common">Maria pastora</name>
    <name type="synonym">Diviner's sage</name>
    <dbReference type="NCBI Taxonomy" id="28513"/>
    <lineage>
        <taxon>Eukaryota</taxon>
        <taxon>Viridiplantae</taxon>
        <taxon>Streptophyta</taxon>
        <taxon>Embryophyta</taxon>
        <taxon>Tracheophyta</taxon>
        <taxon>Spermatophyta</taxon>
        <taxon>Magnoliopsida</taxon>
        <taxon>eudicotyledons</taxon>
        <taxon>Gunneridae</taxon>
        <taxon>Pentapetalae</taxon>
        <taxon>asterids</taxon>
        <taxon>lamiids</taxon>
        <taxon>Lamiales</taxon>
        <taxon>Lamiaceae</taxon>
        <taxon>Nepetoideae</taxon>
        <taxon>Mentheae</taxon>
        <taxon>Salviinae</taxon>
        <taxon>Salvia</taxon>
        <taxon>Salvia subgen. Calosphace</taxon>
    </lineage>
</organism>
<keyword evidence="4" id="KW-1185">Reference proteome</keyword>
<evidence type="ECO:0008006" key="5">
    <source>
        <dbReference type="Google" id="ProtNLM"/>
    </source>
</evidence>
<dbReference type="EMBL" id="JBEAFC010000014">
    <property type="protein sequence ID" value="KAL1533474.1"/>
    <property type="molecule type" value="Genomic_DNA"/>
</dbReference>
<protein>
    <recommendedName>
        <fullName evidence="5">F-box domain-containing protein</fullName>
    </recommendedName>
</protein>
<comment type="caution">
    <text evidence="3">The sequence shown here is derived from an EMBL/GenBank/DDBJ whole genome shotgun (WGS) entry which is preliminary data.</text>
</comment>
<evidence type="ECO:0000313" key="4">
    <source>
        <dbReference type="Proteomes" id="UP001567538"/>
    </source>
</evidence>
<evidence type="ECO:0000259" key="2">
    <source>
        <dbReference type="Pfam" id="PF23622"/>
    </source>
</evidence>
<sequence>MASVQRKRLAYTDDRFSMLPDEILGLILSSLSLKDAMATSILCSRLRYSWIFTSNLDLHVDWYAALKKQPRDYDTEHTLQLWIDEWLNYAVSRKVESLDLNLIAYSPEKRYSFPYKQRHFPDNLKLLKKLCLHSVNVSGEAVAFMLGNCRLLEQLSLSETDELSSLEVVGTSSVFKCLAISQCKNLKSIVVRESEVVCIKYNGARCRLFVIVDVPLLTQLWIQADPQSCYFSGRRGAIKGILDMFRSVLAQLHT</sequence>
<gene>
    <name evidence="3" type="ORF">AAHA92_33353</name>
</gene>
<accession>A0ABD1FNQ2</accession>
<dbReference type="InterPro" id="IPR001810">
    <property type="entry name" value="F-box_dom"/>
</dbReference>
<dbReference type="Pfam" id="PF23622">
    <property type="entry name" value="LRR_At1g61320_AtMIF1"/>
    <property type="match status" value="1"/>
</dbReference>
<dbReference type="InterPro" id="IPR036047">
    <property type="entry name" value="F-box-like_dom_sf"/>
</dbReference>
<evidence type="ECO:0000313" key="3">
    <source>
        <dbReference type="EMBL" id="KAL1533474.1"/>
    </source>
</evidence>
<dbReference type="PANTHER" id="PTHR34145">
    <property type="entry name" value="OS02G0105600 PROTEIN"/>
    <property type="match status" value="1"/>
</dbReference>
<dbReference type="Proteomes" id="UP001567538">
    <property type="component" value="Unassembled WGS sequence"/>
</dbReference>
<feature type="domain" description="At1g61320/AtMIF1 LRR" evidence="2">
    <location>
        <begin position="123"/>
        <end position="208"/>
    </location>
</feature>
<proteinExistence type="predicted"/>
<dbReference type="SUPFAM" id="SSF52047">
    <property type="entry name" value="RNI-like"/>
    <property type="match status" value="1"/>
</dbReference>
<reference evidence="3 4" key="1">
    <citation type="submission" date="2024-06" db="EMBL/GenBank/DDBJ databases">
        <title>A chromosome level genome sequence of Diviner's sage (Salvia divinorum).</title>
        <authorList>
            <person name="Ford S.A."/>
            <person name="Ro D.-K."/>
            <person name="Ness R.W."/>
            <person name="Phillips M.A."/>
        </authorList>
    </citation>
    <scope>NUCLEOTIDE SEQUENCE [LARGE SCALE GENOMIC DNA]</scope>
    <source>
        <strain evidence="3">SAF-2024a</strain>
        <tissue evidence="3">Leaf</tissue>
    </source>
</reference>
<dbReference type="AlphaFoldDB" id="A0ABD1FNQ2"/>
<evidence type="ECO:0000259" key="1">
    <source>
        <dbReference type="Pfam" id="PF00646"/>
    </source>
</evidence>
<dbReference type="SUPFAM" id="SSF81383">
    <property type="entry name" value="F-box domain"/>
    <property type="match status" value="1"/>
</dbReference>
<dbReference type="InterPro" id="IPR053772">
    <property type="entry name" value="At1g61320/At1g61330-like"/>
</dbReference>
<dbReference type="InterPro" id="IPR055357">
    <property type="entry name" value="LRR_At1g61320_AtMIF1"/>
</dbReference>
<dbReference type="Pfam" id="PF00646">
    <property type="entry name" value="F-box"/>
    <property type="match status" value="1"/>
</dbReference>
<name>A0ABD1FNQ2_SALDI</name>